<name>A0A923SP93_WEICO</name>
<evidence type="ECO:0000313" key="1">
    <source>
        <dbReference type="EMBL" id="MBC6499789.1"/>
    </source>
</evidence>
<proteinExistence type="predicted"/>
<dbReference type="AlphaFoldDB" id="A0A923SP93"/>
<dbReference type="Proteomes" id="UP000650485">
    <property type="component" value="Unassembled WGS sequence"/>
</dbReference>
<dbReference type="EMBL" id="JACSZT010000022">
    <property type="protein sequence ID" value="MBC6499789.1"/>
    <property type="molecule type" value="Genomic_DNA"/>
</dbReference>
<accession>A0A923SP93</accession>
<protein>
    <submittedName>
        <fullName evidence="1">Uncharacterized protein</fullName>
    </submittedName>
</protein>
<sequence>MHAFGRDRQATLKLGEHKLVSTELTIATNQVSLNPLGVFAFDAQGVRLPLGGE</sequence>
<gene>
    <name evidence="1" type="ORF">H7R52_18485</name>
</gene>
<organism evidence="1 2">
    <name type="scientific">Weissella confusa</name>
    <name type="common">Lactobacillus confusus</name>
    <dbReference type="NCBI Taxonomy" id="1583"/>
    <lineage>
        <taxon>Bacteria</taxon>
        <taxon>Bacillati</taxon>
        <taxon>Bacillota</taxon>
        <taxon>Bacilli</taxon>
        <taxon>Lactobacillales</taxon>
        <taxon>Lactobacillaceae</taxon>
        <taxon>Weissella</taxon>
    </lineage>
</organism>
<reference evidence="1" key="1">
    <citation type="submission" date="2020-08" db="EMBL/GenBank/DDBJ databases">
        <title>Complete genome sequence of Weissella confusa strain FS54 provides insights into metabolic potential.</title>
        <authorList>
            <person name="Fhoula I."/>
            <person name="Najjari A."/>
            <person name="Lekired A."/>
            <person name="Bessrour-Aouam N."/>
            <person name="Jaballah S."/>
            <person name="Klibi N."/>
            <person name="Ouzari H.-I."/>
        </authorList>
    </citation>
    <scope>NUCLEOTIDE SEQUENCE</scope>
    <source>
        <strain evidence="1">FS54</strain>
    </source>
</reference>
<evidence type="ECO:0000313" key="2">
    <source>
        <dbReference type="Proteomes" id="UP000650485"/>
    </source>
</evidence>
<comment type="caution">
    <text evidence="1">The sequence shown here is derived from an EMBL/GenBank/DDBJ whole genome shotgun (WGS) entry which is preliminary data.</text>
</comment>